<protein>
    <submittedName>
        <fullName evidence="2">Uncharacterized protein</fullName>
    </submittedName>
</protein>
<dbReference type="EMBL" id="KQ243369">
    <property type="protein sequence ID" value="KNC75890.1"/>
    <property type="molecule type" value="Genomic_DNA"/>
</dbReference>
<gene>
    <name evidence="2" type="ORF">SARC_11594</name>
</gene>
<feature type="compositionally biased region" description="Basic and acidic residues" evidence="1">
    <location>
        <begin position="22"/>
        <end position="35"/>
    </location>
</feature>
<accession>A0A0L0FGJ2</accession>
<reference evidence="2 3" key="1">
    <citation type="submission" date="2011-02" db="EMBL/GenBank/DDBJ databases">
        <title>The Genome Sequence of Sphaeroforma arctica JP610.</title>
        <authorList>
            <consortium name="The Broad Institute Genome Sequencing Platform"/>
            <person name="Russ C."/>
            <person name="Cuomo C."/>
            <person name="Young S.K."/>
            <person name="Zeng Q."/>
            <person name="Gargeya S."/>
            <person name="Alvarado L."/>
            <person name="Berlin A."/>
            <person name="Chapman S.B."/>
            <person name="Chen Z."/>
            <person name="Freedman E."/>
            <person name="Gellesch M."/>
            <person name="Goldberg J."/>
            <person name="Griggs A."/>
            <person name="Gujja S."/>
            <person name="Heilman E."/>
            <person name="Heiman D."/>
            <person name="Howarth C."/>
            <person name="Mehta T."/>
            <person name="Neiman D."/>
            <person name="Pearson M."/>
            <person name="Roberts A."/>
            <person name="Saif S."/>
            <person name="Shea T."/>
            <person name="Shenoy N."/>
            <person name="Sisk P."/>
            <person name="Stolte C."/>
            <person name="Sykes S."/>
            <person name="White J."/>
            <person name="Yandava C."/>
            <person name="Burger G."/>
            <person name="Gray M.W."/>
            <person name="Holland P.W.H."/>
            <person name="King N."/>
            <person name="Lang F.B.F."/>
            <person name="Roger A.J."/>
            <person name="Ruiz-Trillo I."/>
            <person name="Haas B."/>
            <person name="Nusbaum C."/>
            <person name="Birren B."/>
        </authorList>
    </citation>
    <scope>NUCLEOTIDE SEQUENCE [LARGE SCALE GENOMIC DNA]</scope>
    <source>
        <strain evidence="2 3">JP610</strain>
    </source>
</reference>
<organism evidence="2 3">
    <name type="scientific">Sphaeroforma arctica JP610</name>
    <dbReference type="NCBI Taxonomy" id="667725"/>
    <lineage>
        <taxon>Eukaryota</taxon>
        <taxon>Ichthyosporea</taxon>
        <taxon>Ichthyophonida</taxon>
        <taxon>Sphaeroforma</taxon>
    </lineage>
</organism>
<evidence type="ECO:0000256" key="1">
    <source>
        <dbReference type="SAM" id="MobiDB-lite"/>
    </source>
</evidence>
<dbReference type="AlphaFoldDB" id="A0A0L0FGJ2"/>
<keyword evidence="3" id="KW-1185">Reference proteome</keyword>
<proteinExistence type="predicted"/>
<name>A0A0L0FGJ2_9EUKA</name>
<evidence type="ECO:0000313" key="2">
    <source>
        <dbReference type="EMBL" id="KNC75890.1"/>
    </source>
</evidence>
<evidence type="ECO:0000313" key="3">
    <source>
        <dbReference type="Proteomes" id="UP000054560"/>
    </source>
</evidence>
<dbReference type="Proteomes" id="UP000054560">
    <property type="component" value="Unassembled WGS sequence"/>
</dbReference>
<dbReference type="GeneID" id="25912098"/>
<feature type="compositionally biased region" description="Basic and acidic residues" evidence="1">
    <location>
        <begin position="1"/>
        <end position="13"/>
    </location>
</feature>
<dbReference type="RefSeq" id="XP_014149792.1">
    <property type="nucleotide sequence ID" value="XM_014294317.1"/>
</dbReference>
<sequence length="127" mass="14045">MRSKRGDWRDRSARGGHSSALDCRRIGAESGEIDKSGILTTPSTSDGRALKSKPILLQIGLSNDGVREPGTDVAEAKVRKDTTLKKNNLSIIREVQRKVQRKFTMFDFGKKRCESGIDKIDRGASIN</sequence>
<feature type="region of interest" description="Disordered" evidence="1">
    <location>
        <begin position="1"/>
        <end position="48"/>
    </location>
</feature>